<dbReference type="SUPFAM" id="SSF53613">
    <property type="entry name" value="Ribokinase-like"/>
    <property type="match status" value="1"/>
</dbReference>
<protein>
    <recommendedName>
        <fullName evidence="3">Carbohydrate kinase</fullName>
    </recommendedName>
</protein>
<dbReference type="eggNOG" id="COG0524">
    <property type="taxonomic scope" value="Bacteria"/>
</dbReference>
<sequence length="259" mass="28280" precursor="true">MLLVFGELYAELTNSGEACLEVALGGPLLRQALAARAAGARTRFLGRVGRDGYGRSIRRIGQNHELEWALQEDGERPTSLWIGGDPPVAYRAADAHLEPPSESFFEGGRVLHAGAWAFGMDPARTTAAEVFREGLHQGLALSLDLRSARWALRADLEEVLRPFLPLAYMKVDAEALEALQLRPGELFQWANTVLLFAPGKVRRMTLFDEQDRALPAGLHPDEAYGRFLAGVSRGREPEAALAAALEGGDEALRPKEKDA</sequence>
<reference evidence="2" key="1">
    <citation type="submission" date="2010-11" db="EMBL/GenBank/DDBJ databases">
        <title>The complete sequence of chromosome of Oceanithermus profundus DSM 14977.</title>
        <authorList>
            <consortium name="US DOE Joint Genome Institute (JGI-PGF)"/>
            <person name="Lucas S."/>
            <person name="Copeland A."/>
            <person name="Lapidus A."/>
            <person name="Bruce D."/>
            <person name="Goodwin L."/>
            <person name="Pitluck S."/>
            <person name="Kyrpides N."/>
            <person name="Mavromatis K."/>
            <person name="Pagani I."/>
            <person name="Ivanova N."/>
            <person name="Zhang X."/>
            <person name="Brettin T."/>
            <person name="Detter J.C."/>
            <person name="Tapia R."/>
            <person name="Han C."/>
            <person name="Land M."/>
            <person name="Hauser L."/>
            <person name="Markowitz V."/>
            <person name="Cheng J.-F."/>
            <person name="Hugenholtz P."/>
            <person name="Woyke T."/>
            <person name="Wu D."/>
            <person name="Tindall B."/>
            <person name="Faehnrich R."/>
            <person name="Brambilla E."/>
            <person name="Klenk H.-P."/>
            <person name="Eisen J.A."/>
        </authorList>
    </citation>
    <scope>NUCLEOTIDE SEQUENCE [LARGE SCALE GENOMIC DNA]</scope>
    <source>
        <strain evidence="2">DSM 14977 / NBRC 100410 / VKM B-2274 / 506</strain>
    </source>
</reference>
<dbReference type="HOGENOM" id="CLU_1068760_0_0_0"/>
<dbReference type="Gene3D" id="3.40.1190.20">
    <property type="match status" value="1"/>
</dbReference>
<name>E4U6W6_OCEP5</name>
<proteinExistence type="predicted"/>
<dbReference type="STRING" id="670487.Ocepr_0510"/>
<evidence type="ECO:0008006" key="3">
    <source>
        <dbReference type="Google" id="ProtNLM"/>
    </source>
</evidence>
<evidence type="ECO:0000313" key="2">
    <source>
        <dbReference type="Proteomes" id="UP000008722"/>
    </source>
</evidence>
<dbReference type="KEGG" id="opr:Ocepr_0510"/>
<evidence type="ECO:0000313" key="1">
    <source>
        <dbReference type="EMBL" id="ADR35969.1"/>
    </source>
</evidence>
<dbReference type="InterPro" id="IPR029056">
    <property type="entry name" value="Ribokinase-like"/>
</dbReference>
<dbReference type="OrthoDB" id="9813569at2"/>
<gene>
    <name evidence="1" type="ordered locus">Ocepr_0510</name>
</gene>
<dbReference type="Proteomes" id="UP000008722">
    <property type="component" value="Chromosome"/>
</dbReference>
<keyword evidence="2" id="KW-1185">Reference proteome</keyword>
<dbReference type="AlphaFoldDB" id="E4U6W6"/>
<reference evidence="1 2" key="2">
    <citation type="journal article" date="2011" name="Stand. Genomic Sci.">
        <title>Complete genome sequence of Oceanithermus profundus type strain (506).</title>
        <authorList>
            <person name="Pati A."/>
            <person name="Zhang X."/>
            <person name="Lapidus A."/>
            <person name="Nolan M."/>
            <person name="Lucas S."/>
            <person name="Del Rio T.G."/>
            <person name="Tice H."/>
            <person name="Cheng J.F."/>
            <person name="Tapia R."/>
            <person name="Han C."/>
            <person name="Goodwin L."/>
            <person name="Pitluck S."/>
            <person name="Liolios K."/>
            <person name="Pagani I."/>
            <person name="Ivanova N."/>
            <person name="Mavromatis K."/>
            <person name="Chen A."/>
            <person name="Palaniappan K."/>
            <person name="Hauser L."/>
            <person name="Jeffries C.D."/>
            <person name="Brambilla E.M."/>
            <person name="Rohl A."/>
            <person name="Mwirichia R."/>
            <person name="Rohde M."/>
            <person name="Tindall B.J."/>
            <person name="Sikorski J."/>
            <person name="Wirth R."/>
            <person name="Goker M."/>
            <person name="Woyke T."/>
            <person name="Detter J.C."/>
            <person name="Bristow J."/>
            <person name="Eisen J.A."/>
            <person name="Markowitz V."/>
            <person name="Hugenholtz P."/>
            <person name="Kyrpides N.C."/>
            <person name="Klenk H.P."/>
            <person name="Land M."/>
        </authorList>
    </citation>
    <scope>NUCLEOTIDE SEQUENCE [LARGE SCALE GENOMIC DNA]</scope>
    <source>
        <strain evidence="2">DSM 14977 / NBRC 100410 / VKM B-2274 / 506</strain>
    </source>
</reference>
<accession>E4U6W6</accession>
<dbReference type="EMBL" id="CP002361">
    <property type="protein sequence ID" value="ADR35969.1"/>
    <property type="molecule type" value="Genomic_DNA"/>
</dbReference>
<dbReference type="RefSeq" id="WP_013457139.1">
    <property type="nucleotide sequence ID" value="NC_014761.1"/>
</dbReference>
<organism evidence="1 2">
    <name type="scientific">Oceanithermus profundus (strain DSM 14977 / NBRC 100410 / VKM B-2274 / 506)</name>
    <dbReference type="NCBI Taxonomy" id="670487"/>
    <lineage>
        <taxon>Bacteria</taxon>
        <taxon>Thermotogati</taxon>
        <taxon>Deinococcota</taxon>
        <taxon>Deinococci</taxon>
        <taxon>Thermales</taxon>
        <taxon>Thermaceae</taxon>
        <taxon>Oceanithermus</taxon>
    </lineage>
</organism>